<evidence type="ECO:0000259" key="8">
    <source>
        <dbReference type="Pfam" id="PF22898"/>
    </source>
</evidence>
<keyword evidence="16" id="KW-1185">Reference proteome</keyword>
<evidence type="ECO:0000256" key="5">
    <source>
        <dbReference type="ARBA" id="ARBA00022989"/>
    </source>
</evidence>
<evidence type="ECO:0000256" key="2">
    <source>
        <dbReference type="ARBA" id="ARBA00022692"/>
    </source>
</evidence>
<dbReference type="Gene3D" id="2.60.40.10">
    <property type="entry name" value="Immunoglobulins"/>
    <property type="match status" value="1"/>
</dbReference>
<dbReference type="InterPro" id="IPR013784">
    <property type="entry name" value="Carb-bd-like_fold"/>
</dbReference>
<feature type="domain" description="NOMO C-terminal transthyretin-like" evidence="12">
    <location>
        <begin position="1027"/>
        <end position="1121"/>
    </location>
</feature>
<evidence type="ECO:0000256" key="1">
    <source>
        <dbReference type="ARBA" id="ARBA00004115"/>
    </source>
</evidence>
<dbReference type="Pfam" id="PF22902">
    <property type="entry name" value="NOMO1-like_9th"/>
    <property type="match status" value="1"/>
</dbReference>
<dbReference type="GO" id="GO:0005789">
    <property type="term" value="C:endoplasmic reticulum membrane"/>
    <property type="evidence" value="ECO:0007669"/>
    <property type="project" value="UniProtKB-SubCell"/>
</dbReference>
<evidence type="ECO:0000259" key="10">
    <source>
        <dbReference type="Pfam" id="PF22904"/>
    </source>
</evidence>
<sequence length="1205" mass="129321">FLCNVVVSLGKRQVQIRKANCDHITIYRKMALTSIGRLFLPLILLEICVKCYANDILGCGGFVKSHVPLDFSKIEIGLYTKEGSLKEKTECAPTNGYYFLPLYEKGEYVLKVHPPAGWSFEPSEVNLSVDGTTDRCSAGQDINFAFNGFGITGRVITAGQKQGPSGIAVQLINDKGDVRNTVTTVGGDFHFTPVIPGKYNVKASHPKWKLEPSQAVVQVKEGNTALPVGVLAVKGYDVTGSVTSFGSPIRGLYVLLYSKEESPKFRVEGCNTALLQGVPDSPICHTITDANGEFSFGLVPAGEYKLLALSTAPGQVAISYNVKPESVPFTVRHDSLFIKNAFEVTGFTVVGSVVKSVGGPGLSGARVLLDGNAVGTTDGTGKFTLPTLQPSTYTLSFEHEQCELDDVQLVVSPTGPAGGPQARVSRWRVCGAVTPPSARHVLLARQGAEPLRIPSDTQTGSWCTYLPPGLYNAKVDVSDQEQRDGLQYYPLSQKVSVGNGPVSGVTFSQLKGKLSGRVQCKMAAACADIPVTLRPLSPDGGYVGQPMTTVAKDGKYTFEEVLPGSVEISVESDVLCWAESRHNVAVTQDHTNVPTFEHTGYVLRIHSTHEVEVEYSSASSSGVLSVPAGASSACVPGAELYRLAPRGCHRFQPPHALADTATLAPQTVYFVATAHAVVIRVASPVEVDDMMLHVVTDGAPPQKVGPLPALAQPGGGFMYEHTLYLADGEVAQVRASSGAAVCGAAQAVAGRAHCQPRALTLTARPARTLRGQTVPPVPGVTVTLVSDDLKLTQVTSDDGKYHFGPLDAAKNYKITAEKESYVFSEPDEDGNIVAQKLAEITVELLDDADGTPLQGALVSVSGGSYRRNVGSGADGRLRFSSLWPAQYYVKPNMKEYRFQPPHHIITLEQGQAHHITLRGVRVAWSCVGALVSLGGAGWAGATVLAVPTDSPPHCATEEATTEPSGAFRIRGLLPNCVYNIQLKESTAPELLGLKLAKAPPVLEVKDNKDIENVRLIGIQPRQVTDGSVVVYTSTPAHYRALRLYLTADSSQTALYSARLDPGPGAHNAGLLHVLPRLPADNLTYVLRLQCSLSKATHSYEEPVYYFVSDGQYKHFTIEFEPQVKTSDQEVRQTSLLVLPLLVLLGLAWRYRDRLLESLAAAAAKAARPTRAPRPERSAETLDRASIDQIVSALNPPSKKPKKKQL</sequence>
<feature type="domain" description="NOMO second beta-sandwich" evidence="10">
    <location>
        <begin position="146"/>
        <end position="228"/>
    </location>
</feature>
<evidence type="ECO:0000259" key="12">
    <source>
        <dbReference type="Pfam" id="PF23192"/>
    </source>
</evidence>
<dbReference type="Pfam" id="PF23193">
    <property type="entry name" value="NOMO_3rd"/>
    <property type="match status" value="1"/>
</dbReference>
<dbReference type="SUPFAM" id="SSF49464">
    <property type="entry name" value="Carboxypeptidase regulatory domain-like"/>
    <property type="match status" value="1"/>
</dbReference>
<dbReference type="InterPro" id="IPR013783">
    <property type="entry name" value="Ig-like_fold"/>
</dbReference>
<dbReference type="EMBL" id="JACKWZ010000034">
    <property type="protein sequence ID" value="KAF9420248.1"/>
    <property type="molecule type" value="Genomic_DNA"/>
</dbReference>
<dbReference type="InterPro" id="IPR055075">
    <property type="entry name" value="NOMO-like_N"/>
</dbReference>
<feature type="domain" description="NOMO third transthyretin-like" evidence="13">
    <location>
        <begin position="279"/>
        <end position="344"/>
    </location>
</feature>
<dbReference type="InterPro" id="IPR055074">
    <property type="entry name" value="NOMO1-3_2nd"/>
</dbReference>
<dbReference type="SUPFAM" id="SSF49478">
    <property type="entry name" value="Cna protein B-type domain"/>
    <property type="match status" value="1"/>
</dbReference>
<evidence type="ECO:0000313" key="16">
    <source>
        <dbReference type="Proteomes" id="UP000648187"/>
    </source>
</evidence>
<dbReference type="Pfam" id="PF22898">
    <property type="entry name" value="NOMO1-like_1st"/>
    <property type="match status" value="1"/>
</dbReference>
<feature type="domain" description="NOMO-like N-terminal beta-sandwich" evidence="8">
    <location>
        <begin position="60"/>
        <end position="144"/>
    </location>
</feature>
<protein>
    <recommendedName>
        <fullName evidence="17">Nodal modulator 1</fullName>
    </recommendedName>
</protein>
<dbReference type="GO" id="GO:0030246">
    <property type="term" value="F:carbohydrate binding"/>
    <property type="evidence" value="ECO:0007669"/>
    <property type="project" value="InterPro"/>
</dbReference>
<evidence type="ECO:0000259" key="11">
    <source>
        <dbReference type="Pfam" id="PF23141"/>
    </source>
</evidence>
<dbReference type="SUPFAM" id="SSF117074">
    <property type="entry name" value="Hypothetical protein PA1324"/>
    <property type="match status" value="1"/>
</dbReference>
<dbReference type="InterPro" id="IPR051417">
    <property type="entry name" value="SDr/BOS_complex"/>
</dbReference>
<evidence type="ECO:0000256" key="7">
    <source>
        <dbReference type="SAM" id="MobiDB-lite"/>
    </source>
</evidence>
<organism evidence="15 16">
    <name type="scientific">Spodoptera exigua</name>
    <name type="common">Beet armyworm</name>
    <name type="synonym">Noctua fulgens</name>
    <dbReference type="NCBI Taxonomy" id="7107"/>
    <lineage>
        <taxon>Eukaryota</taxon>
        <taxon>Metazoa</taxon>
        <taxon>Ecdysozoa</taxon>
        <taxon>Arthropoda</taxon>
        <taxon>Hexapoda</taxon>
        <taxon>Insecta</taxon>
        <taxon>Pterygota</taxon>
        <taxon>Neoptera</taxon>
        <taxon>Endopterygota</taxon>
        <taxon>Lepidoptera</taxon>
        <taxon>Glossata</taxon>
        <taxon>Ditrysia</taxon>
        <taxon>Noctuoidea</taxon>
        <taxon>Noctuidae</taxon>
        <taxon>Amphipyrinae</taxon>
        <taxon>Spodoptera</taxon>
    </lineage>
</organism>
<feature type="region of interest" description="Disordered" evidence="7">
    <location>
        <begin position="1165"/>
        <end position="1185"/>
    </location>
</feature>
<dbReference type="Proteomes" id="UP000648187">
    <property type="component" value="Unassembled WGS sequence"/>
</dbReference>
<dbReference type="Pfam" id="PF22904">
    <property type="entry name" value="NOMO1-like_2nd"/>
    <property type="match status" value="1"/>
</dbReference>
<keyword evidence="5" id="KW-1133">Transmembrane helix</keyword>
<feature type="domain" description="NOMO fifth transthyretin-like" evidence="14">
    <location>
        <begin position="429"/>
        <end position="507"/>
    </location>
</feature>
<dbReference type="Gene3D" id="2.60.40.1120">
    <property type="entry name" value="Carboxypeptidase-like, regulatory domain"/>
    <property type="match status" value="2"/>
</dbReference>
<evidence type="ECO:0000256" key="3">
    <source>
        <dbReference type="ARBA" id="ARBA00022729"/>
    </source>
</evidence>
<feature type="compositionally biased region" description="Basic and acidic residues" evidence="7">
    <location>
        <begin position="1172"/>
        <end position="1185"/>
    </location>
</feature>
<comment type="caution">
    <text evidence="15">The sequence shown here is derived from an EMBL/GenBank/DDBJ whole genome shotgun (WGS) entry which is preliminary data.</text>
</comment>
<evidence type="ECO:0000256" key="4">
    <source>
        <dbReference type="ARBA" id="ARBA00022824"/>
    </source>
</evidence>
<evidence type="ECO:0000259" key="14">
    <source>
        <dbReference type="Pfam" id="PF23194"/>
    </source>
</evidence>
<keyword evidence="4" id="KW-0256">Endoplasmic reticulum</keyword>
<dbReference type="InterPro" id="IPR008969">
    <property type="entry name" value="CarboxyPept-like_regulatory"/>
</dbReference>
<reference evidence="15" key="1">
    <citation type="submission" date="2020-08" db="EMBL/GenBank/DDBJ databases">
        <title>Spodoptera exigua strain:BAW_Kor-Di-RS1 Genome sequencing and assembly.</title>
        <authorList>
            <person name="Kim J."/>
            <person name="Nam H.Y."/>
            <person name="Kwon M."/>
            <person name="Choi J.H."/>
            <person name="Cho S.R."/>
            <person name="Kim G.-H."/>
        </authorList>
    </citation>
    <scope>NUCLEOTIDE SEQUENCE</scope>
    <source>
        <strain evidence="15">BAW_Kor-Di-RS1</strain>
        <tissue evidence="15">Whole-body</tissue>
    </source>
</reference>
<dbReference type="SUPFAM" id="SSF49452">
    <property type="entry name" value="Starch-binding domain-like"/>
    <property type="match status" value="2"/>
</dbReference>
<comment type="subcellular location">
    <subcellularLocation>
        <location evidence="1">Endoplasmic reticulum membrane</location>
        <topology evidence="1">Single-pass type I membrane protein</topology>
    </subcellularLocation>
</comment>
<dbReference type="InterPro" id="IPR056190">
    <property type="entry name" value="NOMO_5th"/>
</dbReference>
<evidence type="ECO:0000313" key="15">
    <source>
        <dbReference type="EMBL" id="KAF9420248.1"/>
    </source>
</evidence>
<feature type="domain" description="NOMO seventh transthyretin-like" evidence="11">
    <location>
        <begin position="603"/>
        <end position="671"/>
    </location>
</feature>
<keyword evidence="2" id="KW-0812">Transmembrane</keyword>
<dbReference type="InterPro" id="IPR055073">
    <property type="entry name" value="NOMO1-like_9th"/>
</dbReference>
<dbReference type="AlphaFoldDB" id="A0A835GQ43"/>
<dbReference type="PANTHER" id="PTHR23303">
    <property type="entry name" value="CARBOXYPEPTIDASE REGULATORY REGION-CONTAINING"/>
    <property type="match status" value="1"/>
</dbReference>
<gene>
    <name evidence="15" type="ORF">HW555_003469</name>
</gene>
<evidence type="ECO:0000259" key="13">
    <source>
        <dbReference type="Pfam" id="PF23193"/>
    </source>
</evidence>
<dbReference type="Pfam" id="PF23141">
    <property type="entry name" value="Ig_NOMO"/>
    <property type="match status" value="1"/>
</dbReference>
<keyword evidence="3" id="KW-0732">Signal</keyword>
<evidence type="ECO:0000259" key="9">
    <source>
        <dbReference type="Pfam" id="PF22902"/>
    </source>
</evidence>
<evidence type="ECO:0008006" key="17">
    <source>
        <dbReference type="Google" id="ProtNLM"/>
    </source>
</evidence>
<name>A0A835GQ43_SPOEX</name>
<feature type="non-terminal residue" evidence="15">
    <location>
        <position position="1"/>
    </location>
</feature>
<proteinExistence type="predicted"/>
<dbReference type="PANTHER" id="PTHR23303:SF14">
    <property type="entry name" value="BOS COMPLEX SUBUNIT NOMO1-RELATED"/>
    <property type="match status" value="1"/>
</dbReference>
<accession>A0A835GQ43</accession>
<dbReference type="InterPro" id="IPR056191">
    <property type="entry name" value="NOMO_12th"/>
</dbReference>
<evidence type="ECO:0000256" key="6">
    <source>
        <dbReference type="ARBA" id="ARBA00023136"/>
    </source>
</evidence>
<keyword evidence="6" id="KW-0472">Membrane</keyword>
<dbReference type="InterPro" id="IPR056319">
    <property type="entry name" value="NOMO_7th"/>
</dbReference>
<dbReference type="Pfam" id="PF23194">
    <property type="entry name" value="NOMO_5th"/>
    <property type="match status" value="1"/>
</dbReference>
<dbReference type="InterPro" id="IPR056189">
    <property type="entry name" value="NOMO_3rd"/>
</dbReference>
<feature type="domain" description="NOMO-like ninth beta-sandwich" evidence="9">
    <location>
        <begin position="768"/>
        <end position="829"/>
    </location>
</feature>
<dbReference type="Pfam" id="PF23192">
    <property type="entry name" value="NOMO_12th"/>
    <property type="match status" value="1"/>
</dbReference>